<evidence type="ECO:0000313" key="2">
    <source>
        <dbReference type="Proteomes" id="UP001500957"/>
    </source>
</evidence>
<protein>
    <recommendedName>
        <fullName evidence="3">Acyl-CoA carboxylase subunit epsilon</fullName>
    </recommendedName>
</protein>
<dbReference type="RefSeq" id="WP_344601414.1">
    <property type="nucleotide sequence ID" value="NZ_BAAAHE010000006.1"/>
</dbReference>
<proteinExistence type="predicted"/>
<sequence length="55" mass="5721">MTDIAITRGEPTAEEVAALVAVLCARPAGAAPLTGYEAWRRGRLAALNGASTRPR</sequence>
<reference evidence="1 2" key="1">
    <citation type="journal article" date="2019" name="Int. J. Syst. Evol. Microbiol.">
        <title>The Global Catalogue of Microorganisms (GCM) 10K type strain sequencing project: providing services to taxonomists for standard genome sequencing and annotation.</title>
        <authorList>
            <consortium name="The Broad Institute Genomics Platform"/>
            <consortium name="The Broad Institute Genome Sequencing Center for Infectious Disease"/>
            <person name="Wu L."/>
            <person name="Ma J."/>
        </authorList>
    </citation>
    <scope>NUCLEOTIDE SEQUENCE [LARGE SCALE GENOMIC DNA]</scope>
    <source>
        <strain evidence="1 2">JCM 10671</strain>
    </source>
</reference>
<evidence type="ECO:0000313" key="1">
    <source>
        <dbReference type="EMBL" id="GAA0606719.1"/>
    </source>
</evidence>
<dbReference type="InterPro" id="IPR032716">
    <property type="entry name" value="ACC_epsilon"/>
</dbReference>
<gene>
    <name evidence="1" type="ORF">GCM10009547_05860</name>
</gene>
<dbReference type="EMBL" id="BAAAHE010000006">
    <property type="protein sequence ID" value="GAA0606719.1"/>
    <property type="molecule type" value="Genomic_DNA"/>
</dbReference>
<name>A0ABN1G9I0_9ACTN</name>
<organism evidence="1 2">
    <name type="scientific">Sporichthya brevicatena</name>
    <dbReference type="NCBI Taxonomy" id="171442"/>
    <lineage>
        <taxon>Bacteria</taxon>
        <taxon>Bacillati</taxon>
        <taxon>Actinomycetota</taxon>
        <taxon>Actinomycetes</taxon>
        <taxon>Sporichthyales</taxon>
        <taxon>Sporichthyaceae</taxon>
        <taxon>Sporichthya</taxon>
    </lineage>
</organism>
<dbReference type="Proteomes" id="UP001500957">
    <property type="component" value="Unassembled WGS sequence"/>
</dbReference>
<keyword evidence="2" id="KW-1185">Reference proteome</keyword>
<evidence type="ECO:0008006" key="3">
    <source>
        <dbReference type="Google" id="ProtNLM"/>
    </source>
</evidence>
<comment type="caution">
    <text evidence="1">The sequence shown here is derived from an EMBL/GenBank/DDBJ whole genome shotgun (WGS) entry which is preliminary data.</text>
</comment>
<accession>A0ABN1G9I0</accession>
<dbReference type="Pfam" id="PF13822">
    <property type="entry name" value="ACC_epsilon"/>
    <property type="match status" value="1"/>
</dbReference>